<keyword evidence="4" id="KW-1185">Reference proteome</keyword>
<dbReference type="Proteomes" id="UP000184513">
    <property type="component" value="Unassembled WGS sequence"/>
</dbReference>
<dbReference type="InterPro" id="IPR032710">
    <property type="entry name" value="NTF2-like_dom_sf"/>
</dbReference>
<evidence type="ECO:0000259" key="2">
    <source>
        <dbReference type="Pfam" id="PF14534"/>
    </source>
</evidence>
<dbReference type="Gene3D" id="3.10.450.50">
    <property type="match status" value="1"/>
</dbReference>
<reference evidence="3 4" key="1">
    <citation type="submission" date="2016-11" db="EMBL/GenBank/DDBJ databases">
        <authorList>
            <person name="Jaros S."/>
            <person name="Januszkiewicz K."/>
            <person name="Wedrychowicz H."/>
        </authorList>
    </citation>
    <scope>NUCLEOTIDE SEQUENCE [LARGE SCALE GENOMIC DNA]</scope>
    <source>
        <strain evidence="3 4">CGMCC 1.6102</strain>
    </source>
</reference>
<protein>
    <recommendedName>
        <fullName evidence="2">DUF4440 domain-containing protein</fullName>
    </recommendedName>
</protein>
<dbReference type="SUPFAM" id="SSF54427">
    <property type="entry name" value="NTF2-like"/>
    <property type="match status" value="1"/>
</dbReference>
<organism evidence="3 4">
    <name type="scientific">Cyclobacterium lianum</name>
    <dbReference type="NCBI Taxonomy" id="388280"/>
    <lineage>
        <taxon>Bacteria</taxon>
        <taxon>Pseudomonadati</taxon>
        <taxon>Bacteroidota</taxon>
        <taxon>Cytophagia</taxon>
        <taxon>Cytophagales</taxon>
        <taxon>Cyclobacteriaceae</taxon>
        <taxon>Cyclobacterium</taxon>
    </lineage>
</organism>
<dbReference type="EMBL" id="FRCY01000004">
    <property type="protein sequence ID" value="SHM84311.1"/>
    <property type="molecule type" value="Genomic_DNA"/>
</dbReference>
<feature type="signal peptide" evidence="1">
    <location>
        <begin position="1"/>
        <end position="25"/>
    </location>
</feature>
<dbReference type="AlphaFoldDB" id="A0A1M7M189"/>
<gene>
    <name evidence="3" type="ORF">SAMN04488057_10442</name>
</gene>
<evidence type="ECO:0000256" key="1">
    <source>
        <dbReference type="SAM" id="SignalP"/>
    </source>
</evidence>
<accession>A0A1M7M189</accession>
<feature type="domain" description="DUF4440" evidence="2">
    <location>
        <begin position="34"/>
        <end position="140"/>
    </location>
</feature>
<name>A0A1M7M189_9BACT</name>
<feature type="chain" id="PRO_5013133630" description="DUF4440 domain-containing protein" evidence="1">
    <location>
        <begin position="26"/>
        <end position="151"/>
    </location>
</feature>
<evidence type="ECO:0000313" key="4">
    <source>
        <dbReference type="Proteomes" id="UP000184513"/>
    </source>
</evidence>
<dbReference type="InterPro" id="IPR027843">
    <property type="entry name" value="DUF4440"/>
</dbReference>
<keyword evidence="1" id="KW-0732">Signal</keyword>
<proteinExistence type="predicted"/>
<sequence length="151" mass="16871">MYTYMKTQLLTSLAMMLLSVIPLCGQTIEDGKAIIDLIAKYAEARDKADTLLLKAIITEDMDQLVSSGEWRHGMDAAVKGMIGSSQANPGERVLKVERVRYLSEQTGIADARYTIKNSDGSERRMWSTFLAVKRGKNWKIAAIRNMLPAEN</sequence>
<dbReference type="STRING" id="388280.SAMN04488057_10442"/>
<evidence type="ECO:0000313" key="3">
    <source>
        <dbReference type="EMBL" id="SHM84311.1"/>
    </source>
</evidence>
<dbReference type="Pfam" id="PF14534">
    <property type="entry name" value="DUF4440"/>
    <property type="match status" value="1"/>
</dbReference>